<evidence type="ECO:0000313" key="7">
    <source>
        <dbReference type="Proteomes" id="UP000198372"/>
    </source>
</evidence>
<keyword evidence="3" id="KW-0378">Hydrolase</keyword>
<evidence type="ECO:0000256" key="1">
    <source>
        <dbReference type="ARBA" id="ARBA00007447"/>
    </source>
</evidence>
<dbReference type="InterPro" id="IPR033121">
    <property type="entry name" value="PEPTIDASE_A1"/>
</dbReference>
<sequence length="754" mass="78983">MRMHVENKYLHNYRVANSVTRRTPLFSNATHLKRRAITGSLARTLMAAQKIEASFNAKMKTKLKKRAGGKEVSKVPLNGFNWASGVVQQVDVLIGNPAQKLSLTADTASAMLWGRGECTDKSQQPCTPGRARLSPDGSRTLMISDSTWTTSYASGDTSGTIVKDVVKVGNILYEEQIFAVASNISEAINIVPTDGVLGLSFSTIAMYQTPTFFENIIKAQAIEQPIISFTLKNDAQHLLGELTIGGMDLRVIETPMVYNPVTLLAYWQIKSKGFGVNGKLVAGTAMECAVDTGSSMVYVPSATADAFFATIPDAAKTENLGWTIACDSQSTIKTIGISFSNTLYSVPLEALLIGTDPYNPSRCKLAISSGSNVDINGKPVAIIGTVFLQYVYTVLSYSQNGVPAVGFASFAGSKVVIESVVGGSQPSEAPAAAPSNPSAPSNTTTPVQKVEAAAQTNPPPESGRQISPTNVAIPPTNQPGGNSRATPGGKSDKTPTPDLDTNGATPVPTGHETSKPAGKKDDAAESSAGPNLAEPDAKPPKKSILNDPPAVAPTHKNGMKKVHHTGIENKPDPPTQKKGTEKGQQTTEHGPDALAPKPKASKEPEKTPNEEGSKEPGKTPNAKGPKDRENTPTVKGPKAPENMPTVKGPESPPAGSGMENQHNKSPANQSDLAPLTAPRVPTLTVDGNASNMGDSASSSSSTNDPQALGNGTMTLNMFRPASTVIGAASASVSKLLSTSAMLVLVSAWFLLLGV</sequence>
<feature type="compositionally biased region" description="Polar residues" evidence="4">
    <location>
        <begin position="685"/>
        <end position="694"/>
    </location>
</feature>
<dbReference type="InterPro" id="IPR001461">
    <property type="entry name" value="Aspartic_peptidase_A1"/>
</dbReference>
<feature type="compositionally biased region" description="Basic and acidic residues" evidence="4">
    <location>
        <begin position="600"/>
        <end position="617"/>
    </location>
</feature>
<keyword evidence="7" id="KW-1185">Reference proteome</keyword>
<feature type="compositionally biased region" description="Polar residues" evidence="4">
    <location>
        <begin position="658"/>
        <end position="671"/>
    </location>
</feature>
<evidence type="ECO:0000256" key="2">
    <source>
        <dbReference type="ARBA" id="ARBA00022750"/>
    </source>
</evidence>
<dbReference type="EMBL" id="FMSP01000002">
    <property type="protein sequence ID" value="SCV67810.1"/>
    <property type="molecule type" value="Genomic_DNA"/>
</dbReference>
<comment type="similarity">
    <text evidence="1 3">Belongs to the peptidase A1 family.</text>
</comment>
<dbReference type="PRINTS" id="PR00792">
    <property type="entry name" value="PEPSIN"/>
</dbReference>
<evidence type="ECO:0000259" key="5">
    <source>
        <dbReference type="PROSITE" id="PS51767"/>
    </source>
</evidence>
<feature type="domain" description="Peptidase A1" evidence="5">
    <location>
        <begin position="88"/>
        <end position="408"/>
    </location>
</feature>
<dbReference type="GO" id="GO:0004190">
    <property type="term" value="F:aspartic-type endopeptidase activity"/>
    <property type="evidence" value="ECO:0007669"/>
    <property type="project" value="UniProtKB-KW"/>
</dbReference>
<proteinExistence type="inferred from homology"/>
<dbReference type="CDD" id="cd05471">
    <property type="entry name" value="pepsin_like"/>
    <property type="match status" value="1"/>
</dbReference>
<dbReference type="Gene3D" id="2.40.70.10">
    <property type="entry name" value="Acid Proteases"/>
    <property type="match status" value="2"/>
</dbReference>
<keyword evidence="3" id="KW-0645">Protease</keyword>
<dbReference type="PROSITE" id="PS00141">
    <property type="entry name" value="ASP_PROTEASE"/>
    <property type="match status" value="1"/>
</dbReference>
<dbReference type="GO" id="GO:0006508">
    <property type="term" value="P:proteolysis"/>
    <property type="evidence" value="ECO:0007669"/>
    <property type="project" value="UniProtKB-KW"/>
</dbReference>
<accession>A0A238F0X9</accession>
<dbReference type="PANTHER" id="PTHR47966:SF6">
    <property type="entry name" value="PEPTIDASE A1 DOMAIN-CONTAINING PROTEIN"/>
    <property type="match status" value="1"/>
</dbReference>
<dbReference type="InterPro" id="IPR021109">
    <property type="entry name" value="Peptidase_aspartic_dom_sf"/>
</dbReference>
<dbReference type="Proteomes" id="UP000198372">
    <property type="component" value="Unassembled WGS sequence"/>
</dbReference>
<dbReference type="STRING" id="269621.A0A238F0X9"/>
<organism evidence="6 7">
    <name type="scientific">Microbotryum intermedium</name>
    <dbReference type="NCBI Taxonomy" id="269621"/>
    <lineage>
        <taxon>Eukaryota</taxon>
        <taxon>Fungi</taxon>
        <taxon>Dikarya</taxon>
        <taxon>Basidiomycota</taxon>
        <taxon>Pucciniomycotina</taxon>
        <taxon>Microbotryomycetes</taxon>
        <taxon>Microbotryales</taxon>
        <taxon>Microbotryaceae</taxon>
        <taxon>Microbotryum</taxon>
    </lineage>
</organism>
<dbReference type="PROSITE" id="PS51767">
    <property type="entry name" value="PEPTIDASE_A1"/>
    <property type="match status" value="1"/>
</dbReference>
<name>A0A238F0X9_9BASI</name>
<feature type="compositionally biased region" description="Basic and acidic residues" evidence="4">
    <location>
        <begin position="512"/>
        <end position="523"/>
    </location>
</feature>
<feature type="compositionally biased region" description="Low complexity" evidence="4">
    <location>
        <begin position="424"/>
        <end position="441"/>
    </location>
</feature>
<dbReference type="InterPro" id="IPR001969">
    <property type="entry name" value="Aspartic_peptidase_AS"/>
</dbReference>
<protein>
    <submittedName>
        <fullName evidence="6">BQ2448_5421 protein</fullName>
    </submittedName>
</protein>
<evidence type="ECO:0000256" key="4">
    <source>
        <dbReference type="SAM" id="MobiDB-lite"/>
    </source>
</evidence>
<dbReference type="Pfam" id="PF00026">
    <property type="entry name" value="Asp"/>
    <property type="match status" value="1"/>
</dbReference>
<dbReference type="InterPro" id="IPR034164">
    <property type="entry name" value="Pepsin-like_dom"/>
</dbReference>
<gene>
    <name evidence="6" type="ORF">BQ2448_5421</name>
</gene>
<keyword evidence="2 3" id="KW-0064">Aspartyl protease</keyword>
<dbReference type="PANTHER" id="PTHR47966">
    <property type="entry name" value="BETA-SITE APP-CLEAVING ENZYME, ISOFORM A-RELATED"/>
    <property type="match status" value="1"/>
</dbReference>
<evidence type="ECO:0000256" key="3">
    <source>
        <dbReference type="RuleBase" id="RU000454"/>
    </source>
</evidence>
<reference evidence="7" key="1">
    <citation type="submission" date="2016-09" db="EMBL/GenBank/DDBJ databases">
        <authorList>
            <person name="Jeantristanb JTB J.-T."/>
            <person name="Ricardo R."/>
        </authorList>
    </citation>
    <scope>NUCLEOTIDE SEQUENCE [LARGE SCALE GENOMIC DNA]</scope>
</reference>
<feature type="compositionally biased region" description="Polar residues" evidence="4">
    <location>
        <begin position="702"/>
        <end position="713"/>
    </location>
</feature>
<evidence type="ECO:0000313" key="6">
    <source>
        <dbReference type="EMBL" id="SCV67810.1"/>
    </source>
</evidence>
<dbReference type="AlphaFoldDB" id="A0A238F0X9"/>
<dbReference type="SUPFAM" id="SSF50630">
    <property type="entry name" value="Acid proteases"/>
    <property type="match status" value="1"/>
</dbReference>
<feature type="region of interest" description="Disordered" evidence="4">
    <location>
        <begin position="424"/>
        <end position="713"/>
    </location>
</feature>
<dbReference type="OrthoDB" id="660550at2759"/>